<evidence type="ECO:0000313" key="3">
    <source>
        <dbReference type="Proteomes" id="UP000316598"/>
    </source>
</evidence>
<evidence type="ECO:0000313" key="2">
    <source>
        <dbReference type="EMBL" id="TWT53449.1"/>
    </source>
</evidence>
<keyword evidence="1" id="KW-0732">Signal</keyword>
<evidence type="ECO:0000256" key="1">
    <source>
        <dbReference type="SAM" id="SignalP"/>
    </source>
</evidence>
<dbReference type="Proteomes" id="UP000316598">
    <property type="component" value="Unassembled WGS sequence"/>
</dbReference>
<gene>
    <name evidence="2" type="ORF">Pla22_10780</name>
</gene>
<organism evidence="2 3">
    <name type="scientific">Rubripirellula amarantea</name>
    <dbReference type="NCBI Taxonomy" id="2527999"/>
    <lineage>
        <taxon>Bacteria</taxon>
        <taxon>Pseudomonadati</taxon>
        <taxon>Planctomycetota</taxon>
        <taxon>Planctomycetia</taxon>
        <taxon>Pirellulales</taxon>
        <taxon>Pirellulaceae</taxon>
        <taxon>Rubripirellula</taxon>
    </lineage>
</organism>
<dbReference type="PROSITE" id="PS51257">
    <property type="entry name" value="PROKAR_LIPOPROTEIN"/>
    <property type="match status" value="1"/>
</dbReference>
<dbReference type="OrthoDB" id="274988at2"/>
<dbReference type="AlphaFoldDB" id="A0A5C5WTE4"/>
<dbReference type="EMBL" id="SJPI01000001">
    <property type="protein sequence ID" value="TWT53449.1"/>
    <property type="molecule type" value="Genomic_DNA"/>
</dbReference>
<sequence precursor="true">MRKLSKRLTLVALVIMGLISCSSWWAVQQTKHVPDFYARATQQGASTHLARERLDAEVRQLQKDVARLGSWRAAFSDQQINAWLAEELPAKFPRLARCGAKQPRIMIDGEKIHAAVQFQHGRIDTVISCEVNVELTQQPNMIALRLSNLRAGALPLPLQNFLGGITREAARGGLDVRWDMTETGPIALVTIPSEDPRYVYRPAVIETVNLVRGAMYLSGHAGDEAVDAFMPSGPLHQFVSYKPGKKETLQVSQLPGSSRSEIR</sequence>
<proteinExistence type="predicted"/>
<feature type="signal peptide" evidence="1">
    <location>
        <begin position="1"/>
        <end position="26"/>
    </location>
</feature>
<protein>
    <submittedName>
        <fullName evidence="2">Uncharacterized protein</fullName>
    </submittedName>
</protein>
<feature type="chain" id="PRO_5022822060" evidence="1">
    <location>
        <begin position="27"/>
        <end position="263"/>
    </location>
</feature>
<dbReference type="RefSeq" id="WP_146513669.1">
    <property type="nucleotide sequence ID" value="NZ_SJPI01000001.1"/>
</dbReference>
<reference evidence="2 3" key="1">
    <citation type="submission" date="2019-02" db="EMBL/GenBank/DDBJ databases">
        <title>Deep-cultivation of Planctomycetes and their phenomic and genomic characterization uncovers novel biology.</title>
        <authorList>
            <person name="Wiegand S."/>
            <person name="Jogler M."/>
            <person name="Boedeker C."/>
            <person name="Pinto D."/>
            <person name="Vollmers J."/>
            <person name="Rivas-Marin E."/>
            <person name="Kohn T."/>
            <person name="Peeters S.H."/>
            <person name="Heuer A."/>
            <person name="Rast P."/>
            <person name="Oberbeckmann S."/>
            <person name="Bunk B."/>
            <person name="Jeske O."/>
            <person name="Meyerdierks A."/>
            <person name="Storesund J.E."/>
            <person name="Kallscheuer N."/>
            <person name="Luecker S."/>
            <person name="Lage O.M."/>
            <person name="Pohl T."/>
            <person name="Merkel B.J."/>
            <person name="Hornburger P."/>
            <person name="Mueller R.-W."/>
            <person name="Bruemmer F."/>
            <person name="Labrenz M."/>
            <person name="Spormann A.M."/>
            <person name="Op Den Camp H."/>
            <person name="Overmann J."/>
            <person name="Amann R."/>
            <person name="Jetten M.S.M."/>
            <person name="Mascher T."/>
            <person name="Medema M.H."/>
            <person name="Devos D.P."/>
            <person name="Kaster A.-K."/>
            <person name="Ovreas L."/>
            <person name="Rohde M."/>
            <person name="Galperin M.Y."/>
            <person name="Jogler C."/>
        </authorList>
    </citation>
    <scope>NUCLEOTIDE SEQUENCE [LARGE SCALE GENOMIC DNA]</scope>
    <source>
        <strain evidence="2 3">Pla22</strain>
    </source>
</reference>
<comment type="caution">
    <text evidence="2">The sequence shown here is derived from an EMBL/GenBank/DDBJ whole genome shotgun (WGS) entry which is preliminary data.</text>
</comment>
<name>A0A5C5WTE4_9BACT</name>
<accession>A0A5C5WTE4</accession>
<keyword evidence="3" id="KW-1185">Reference proteome</keyword>